<proteinExistence type="predicted"/>
<dbReference type="AlphaFoldDB" id="A0A381RJ34"/>
<protein>
    <recommendedName>
        <fullName evidence="1">DUF7033 domain-containing protein</fullName>
    </recommendedName>
</protein>
<dbReference type="Pfam" id="PF23019">
    <property type="entry name" value="DUF7033"/>
    <property type="match status" value="1"/>
</dbReference>
<organism evidence="2">
    <name type="scientific">marine metagenome</name>
    <dbReference type="NCBI Taxonomy" id="408172"/>
    <lineage>
        <taxon>unclassified sequences</taxon>
        <taxon>metagenomes</taxon>
        <taxon>ecological metagenomes</taxon>
    </lineage>
</organism>
<feature type="domain" description="DUF7033" evidence="1">
    <location>
        <begin position="88"/>
        <end position="166"/>
    </location>
</feature>
<dbReference type="EMBL" id="UINC01001969">
    <property type="protein sequence ID" value="SUZ91361.1"/>
    <property type="molecule type" value="Genomic_DNA"/>
</dbReference>
<accession>A0A381RJ34</accession>
<gene>
    <name evidence="2" type="ORF">METZ01_LOCUS44215</name>
</gene>
<name>A0A381RJ34_9ZZZZ</name>
<reference evidence="2" key="1">
    <citation type="submission" date="2018-05" db="EMBL/GenBank/DDBJ databases">
        <authorList>
            <person name="Lanie J.A."/>
            <person name="Ng W.-L."/>
            <person name="Kazmierczak K.M."/>
            <person name="Andrzejewski T.M."/>
            <person name="Davidsen T.M."/>
            <person name="Wayne K.J."/>
            <person name="Tettelin H."/>
            <person name="Glass J.I."/>
            <person name="Rusch D."/>
            <person name="Podicherti R."/>
            <person name="Tsui H.-C.T."/>
            <person name="Winkler M.E."/>
        </authorList>
    </citation>
    <scope>NUCLEOTIDE SEQUENCE</scope>
</reference>
<evidence type="ECO:0000259" key="1">
    <source>
        <dbReference type="Pfam" id="PF23019"/>
    </source>
</evidence>
<sequence>MNVYVRKNTSYYYPIIYVIKIIEKNRNIKFTLIDSVENAKIIWDDKNDNSEVIALDFYNSLSNNLSALNHEKLFSSSPKITCKNNNEDLIATIFYLINSLQEIQPNDEDLDELGRYKYSASYQSRFNIINENLVEKLIDEFCAKHSISGRKNDSVFFVSHDIDNIYGSLLEDGFWALKRMKIGAILNLIIFEITKNPHWRNIDRIIKINNTHDIKSTFFWLVNHGISKNGINNADYKLNEVRDLIDNIEKSNNVNGLHKSSYEMSIDEELIKGNLNTKCNRYHYLKFLPHKDWKKISNSSLNFDASLGFSEQCGFRNSYGKSFQPFDISENKPYDFIESPLHFMDRTFHKYMETPTNQIGDTIIDMFEKNEKNCDFSLLWHNNYFTDYKYNSFIKEYKKIITFIYESKIQCVSPNELVEKNYLKW</sequence>
<dbReference type="InterPro" id="IPR054297">
    <property type="entry name" value="DUF7033"/>
</dbReference>
<evidence type="ECO:0000313" key="2">
    <source>
        <dbReference type="EMBL" id="SUZ91361.1"/>
    </source>
</evidence>